<proteinExistence type="predicted"/>
<dbReference type="GeneID" id="45695218"/>
<feature type="domain" description="Aminoglycoside phosphotransferase" evidence="1">
    <location>
        <begin position="42"/>
        <end position="275"/>
    </location>
</feature>
<name>A0AAP9XY82_BURGL</name>
<evidence type="ECO:0000313" key="3">
    <source>
        <dbReference type="EMBL" id="USS43519.1"/>
    </source>
</evidence>
<evidence type="ECO:0000259" key="1">
    <source>
        <dbReference type="Pfam" id="PF01636"/>
    </source>
</evidence>
<evidence type="ECO:0000313" key="5">
    <source>
        <dbReference type="Proteomes" id="UP001056386"/>
    </source>
</evidence>
<evidence type="ECO:0000313" key="4">
    <source>
        <dbReference type="Proteomes" id="UP000594892"/>
    </source>
</evidence>
<dbReference type="Pfam" id="PF01636">
    <property type="entry name" value="APH"/>
    <property type="match status" value="1"/>
</dbReference>
<dbReference type="Gene3D" id="3.90.1200.10">
    <property type="match status" value="1"/>
</dbReference>
<gene>
    <name evidence="2" type="ORF">I6H06_01415</name>
    <name evidence="3" type="ORF">NFI99_03390</name>
</gene>
<reference evidence="3" key="2">
    <citation type="submission" date="2022-06" db="EMBL/GenBank/DDBJ databases">
        <title>Draft genome sequence of Burkholderia glumae strain GR20004 isolated from rice panicle showing bacterial panicle blight.</title>
        <authorList>
            <person name="Choi S.Y."/>
            <person name="Lee Y.H."/>
        </authorList>
    </citation>
    <scope>NUCLEOTIDE SEQUENCE</scope>
    <source>
        <strain evidence="3">GR20004</strain>
    </source>
</reference>
<dbReference type="Proteomes" id="UP000594892">
    <property type="component" value="Chromosome 1"/>
</dbReference>
<keyword evidence="5" id="KW-1185">Reference proteome</keyword>
<dbReference type="SUPFAM" id="SSF56112">
    <property type="entry name" value="Protein kinase-like (PK-like)"/>
    <property type="match status" value="1"/>
</dbReference>
<dbReference type="AlphaFoldDB" id="A0AAP9XY82"/>
<reference evidence="2 4" key="1">
    <citation type="submission" date="2020-12" db="EMBL/GenBank/DDBJ databases">
        <title>FDA dAtabase for Regulatory Grade micrObial Sequences (FDA-ARGOS): Supporting development and validation of Infectious Disease Dx tests.</title>
        <authorList>
            <person name="Minogue T."/>
            <person name="Wolcott M."/>
            <person name="Wasieloski L."/>
            <person name="Aguilar W."/>
            <person name="Moore D."/>
            <person name="Jaissle J."/>
            <person name="Tallon L."/>
            <person name="Sadzewicz L."/>
            <person name="Zhao X."/>
            <person name="Boylan J."/>
            <person name="Ott S."/>
            <person name="Bowen H."/>
            <person name="Vavikolanu K."/>
            <person name="Mehta A."/>
            <person name="Aluvathingal J."/>
            <person name="Nadendla S."/>
            <person name="Yan Y."/>
            <person name="Sichtig H."/>
        </authorList>
    </citation>
    <scope>NUCLEOTIDE SEQUENCE [LARGE SCALE GENOMIC DNA]</scope>
    <source>
        <strain evidence="2 4">FDAARGOS_949</strain>
    </source>
</reference>
<dbReference type="EMBL" id="CP099583">
    <property type="protein sequence ID" value="USS43519.1"/>
    <property type="molecule type" value="Genomic_DNA"/>
</dbReference>
<protein>
    <submittedName>
        <fullName evidence="2">Phosphotransferase</fullName>
    </submittedName>
</protein>
<evidence type="ECO:0000313" key="2">
    <source>
        <dbReference type="EMBL" id="QPQ90455.1"/>
    </source>
</evidence>
<accession>A0AAP9XY82</accession>
<dbReference type="RefSeq" id="WP_012733495.1">
    <property type="nucleotide sequence ID" value="NZ_CP021075.1"/>
</dbReference>
<dbReference type="Proteomes" id="UP001056386">
    <property type="component" value="Chromosome 2"/>
</dbReference>
<dbReference type="InterPro" id="IPR002575">
    <property type="entry name" value="Aminoglycoside_PTrfase"/>
</dbReference>
<dbReference type="EMBL" id="CP065600">
    <property type="protein sequence ID" value="QPQ90455.1"/>
    <property type="molecule type" value="Genomic_DNA"/>
</dbReference>
<sequence>MQPGAAIFDTIRAAYGLAPGGEPRRISERVWRLPGAGASDGGVAVKLYADEHGARAAKEASILAHFECHGDPRFRVQALLRTRGGQPLWHGDGADGGILHAMVTRWEAGRLRTYDSFAPLEWEALGASLGALHLSLERLRMSPGSPFDTIRARLCAIDADSVRRDLLDALRAGERAAADGGPDVTKLRTYVDLALRLIDLHYPGSIEGLPESDPQHPIHNDYNQFNYLFGDSLPPVILDWEASIGAPREYELVRCLNHLPLEAPSHAQAFVRSYLRVRPVNAAHLHWAVDAACLQHALKRWVVRGWLADPARFDAHLDGAVTMSTMMLGARGSLIDFLFRCAEQPEC</sequence>
<dbReference type="InterPro" id="IPR011009">
    <property type="entry name" value="Kinase-like_dom_sf"/>
</dbReference>
<organism evidence="2 4">
    <name type="scientific">Burkholderia glumae</name>
    <name type="common">Pseudomonas glumae</name>
    <dbReference type="NCBI Taxonomy" id="337"/>
    <lineage>
        <taxon>Bacteria</taxon>
        <taxon>Pseudomonadati</taxon>
        <taxon>Pseudomonadota</taxon>
        <taxon>Betaproteobacteria</taxon>
        <taxon>Burkholderiales</taxon>
        <taxon>Burkholderiaceae</taxon>
        <taxon>Burkholderia</taxon>
    </lineage>
</organism>